<dbReference type="PROSITE" id="PS00125">
    <property type="entry name" value="SER_THR_PHOSPHATASE"/>
    <property type="match status" value="1"/>
</dbReference>
<comment type="subcellular location">
    <subcellularLocation>
        <location evidence="7">Cell projection</location>
        <location evidence="7">Pseudopodium</location>
    </subcellularLocation>
</comment>
<keyword evidence="3" id="KW-0479">Metal-binding</keyword>
<dbReference type="FunFam" id="3.60.21.10:FF:000026">
    <property type="entry name" value="Serine/threonine-protein phosphatase"/>
    <property type="match status" value="1"/>
</dbReference>
<evidence type="ECO:0000313" key="14">
    <source>
        <dbReference type="Proteomes" id="UP000887569"/>
    </source>
</evidence>
<dbReference type="WBParaSite" id="PgR053_g005_t02">
    <property type="protein sequence ID" value="PgR053_g005_t02"/>
    <property type="gene ID" value="PgR053_g005"/>
</dbReference>
<comment type="catalytic activity">
    <reaction evidence="8">
        <text>O-phospho-L-seryl-[protein] + H2O = L-seryl-[protein] + phosphate</text>
        <dbReference type="Rhea" id="RHEA:20629"/>
        <dbReference type="Rhea" id="RHEA-COMP:9863"/>
        <dbReference type="Rhea" id="RHEA-COMP:11604"/>
        <dbReference type="ChEBI" id="CHEBI:15377"/>
        <dbReference type="ChEBI" id="CHEBI:29999"/>
        <dbReference type="ChEBI" id="CHEBI:43474"/>
        <dbReference type="ChEBI" id="CHEBI:83421"/>
        <dbReference type="EC" id="3.1.3.16"/>
    </reaction>
</comment>
<comment type="catalytic activity">
    <reaction evidence="9 11">
        <text>O-phospho-L-threonyl-[protein] + H2O = L-threonyl-[protein] + phosphate</text>
        <dbReference type="Rhea" id="RHEA:47004"/>
        <dbReference type="Rhea" id="RHEA-COMP:11060"/>
        <dbReference type="Rhea" id="RHEA-COMP:11605"/>
        <dbReference type="ChEBI" id="CHEBI:15377"/>
        <dbReference type="ChEBI" id="CHEBI:30013"/>
        <dbReference type="ChEBI" id="CHEBI:43474"/>
        <dbReference type="ChEBI" id="CHEBI:61977"/>
        <dbReference type="EC" id="3.1.3.16"/>
    </reaction>
</comment>
<name>A0A915BQK5_PARUN</name>
<dbReference type="GO" id="GO:0097723">
    <property type="term" value="P:amoeboid sperm motility"/>
    <property type="evidence" value="ECO:0007669"/>
    <property type="project" value="UniProtKB-ARBA"/>
</dbReference>
<dbReference type="GO" id="GO:0005634">
    <property type="term" value="C:nucleus"/>
    <property type="evidence" value="ECO:0007669"/>
    <property type="project" value="TreeGrafter"/>
</dbReference>
<keyword evidence="6" id="KW-0464">Manganese</keyword>
<dbReference type="InterPro" id="IPR004843">
    <property type="entry name" value="Calcineurin-like_PHP"/>
</dbReference>
<reference evidence="15" key="1">
    <citation type="submission" date="2022-11" db="UniProtKB">
        <authorList>
            <consortium name="WormBaseParasite"/>
        </authorList>
    </citation>
    <scope>IDENTIFICATION</scope>
</reference>
<dbReference type="PRINTS" id="PR00114">
    <property type="entry name" value="STPHPHTASE"/>
</dbReference>
<evidence type="ECO:0000256" key="8">
    <source>
        <dbReference type="ARBA" id="ARBA00047761"/>
    </source>
</evidence>
<dbReference type="Proteomes" id="UP000887569">
    <property type="component" value="Unplaced"/>
</dbReference>
<dbReference type="InterPro" id="IPR050341">
    <property type="entry name" value="PP1_catalytic_subunit"/>
</dbReference>
<feature type="compositionally biased region" description="Basic residues" evidence="12">
    <location>
        <begin position="398"/>
        <end position="417"/>
    </location>
</feature>
<evidence type="ECO:0000256" key="2">
    <source>
        <dbReference type="ARBA" id="ARBA00008294"/>
    </source>
</evidence>
<evidence type="ECO:0000259" key="13">
    <source>
        <dbReference type="PROSITE" id="PS00125"/>
    </source>
</evidence>
<protein>
    <recommendedName>
        <fullName evidence="11">Serine/threonine-protein phosphatase</fullName>
        <ecNumber evidence="11">3.1.3.16</ecNumber>
    </recommendedName>
</protein>
<dbReference type="GO" id="GO:0000785">
    <property type="term" value="C:chromatin"/>
    <property type="evidence" value="ECO:0007669"/>
    <property type="project" value="UniProtKB-ARBA"/>
</dbReference>
<evidence type="ECO:0000256" key="7">
    <source>
        <dbReference type="ARBA" id="ARBA00037818"/>
    </source>
</evidence>
<dbReference type="GO" id="GO:0046872">
    <property type="term" value="F:metal ion binding"/>
    <property type="evidence" value="ECO:0007669"/>
    <property type="project" value="UniProtKB-KW"/>
</dbReference>
<comment type="cofactor">
    <cofactor evidence="1">
        <name>Mn(2+)</name>
        <dbReference type="ChEBI" id="CHEBI:29035"/>
    </cofactor>
</comment>
<accession>A0A915BQK5</accession>
<evidence type="ECO:0000256" key="9">
    <source>
        <dbReference type="ARBA" id="ARBA00048336"/>
    </source>
</evidence>
<feature type="region of interest" description="Disordered" evidence="12">
    <location>
        <begin position="396"/>
        <end position="491"/>
    </location>
</feature>
<comment type="function">
    <text evidence="10">Probable phosphatase which plays a redundant role with gsp-4 in spermatogenesis by regulating sister chromatid segregation during meiosis. In addition, involved in sperm motility by controlling the dynamic disassembly of major sperm proteins (MSP) in the spermatozoan pseudopodium.</text>
</comment>
<dbReference type="InterPro" id="IPR029052">
    <property type="entry name" value="Metallo-depent_PP-like"/>
</dbReference>
<feature type="compositionally biased region" description="Low complexity" evidence="12">
    <location>
        <begin position="430"/>
        <end position="446"/>
    </location>
</feature>
<proteinExistence type="inferred from homology"/>
<evidence type="ECO:0000256" key="3">
    <source>
        <dbReference type="ARBA" id="ARBA00022723"/>
    </source>
</evidence>
<dbReference type="Pfam" id="PF00149">
    <property type="entry name" value="Metallophos"/>
    <property type="match status" value="1"/>
</dbReference>
<evidence type="ECO:0000256" key="5">
    <source>
        <dbReference type="ARBA" id="ARBA00022912"/>
    </source>
</evidence>
<keyword evidence="5" id="KW-0904">Protein phosphatase</keyword>
<comment type="similarity">
    <text evidence="2 11">Belongs to the PPP phosphatase family.</text>
</comment>
<dbReference type="InterPro" id="IPR006186">
    <property type="entry name" value="Ser/Thr-sp_prot-phosphatase"/>
</dbReference>
<dbReference type="EC" id="3.1.3.16" evidence="11"/>
<dbReference type="GO" id="GO:0007060">
    <property type="term" value="P:male meiosis chromosome segregation"/>
    <property type="evidence" value="ECO:0007669"/>
    <property type="project" value="UniProtKB-ARBA"/>
</dbReference>
<evidence type="ECO:0000256" key="4">
    <source>
        <dbReference type="ARBA" id="ARBA00022801"/>
    </source>
</evidence>
<dbReference type="GO" id="GO:0005737">
    <property type="term" value="C:cytoplasm"/>
    <property type="evidence" value="ECO:0007669"/>
    <property type="project" value="TreeGrafter"/>
</dbReference>
<evidence type="ECO:0000256" key="1">
    <source>
        <dbReference type="ARBA" id="ARBA00001936"/>
    </source>
</evidence>
<dbReference type="GO" id="GO:0004722">
    <property type="term" value="F:protein serine/threonine phosphatase activity"/>
    <property type="evidence" value="ECO:0007669"/>
    <property type="project" value="UniProtKB-EC"/>
</dbReference>
<keyword evidence="4 11" id="KW-0378">Hydrolase</keyword>
<dbReference type="SUPFAM" id="SSF56300">
    <property type="entry name" value="Metallo-dependent phosphatases"/>
    <property type="match status" value="1"/>
</dbReference>
<dbReference type="SMART" id="SM00156">
    <property type="entry name" value="PP2Ac"/>
    <property type="match status" value="1"/>
</dbReference>
<feature type="domain" description="Serine/threonine specific protein phosphatases" evidence="13">
    <location>
        <begin position="215"/>
        <end position="220"/>
    </location>
</feature>
<evidence type="ECO:0000256" key="12">
    <source>
        <dbReference type="SAM" id="MobiDB-lite"/>
    </source>
</evidence>
<dbReference type="GO" id="GO:0018991">
    <property type="term" value="P:egg-laying behavior"/>
    <property type="evidence" value="ECO:0007669"/>
    <property type="project" value="UniProtKB-ARBA"/>
</dbReference>
<evidence type="ECO:0000256" key="11">
    <source>
        <dbReference type="RuleBase" id="RU004273"/>
    </source>
</evidence>
<evidence type="ECO:0000256" key="6">
    <source>
        <dbReference type="ARBA" id="ARBA00023211"/>
    </source>
</evidence>
<dbReference type="Gene3D" id="3.60.21.10">
    <property type="match status" value="1"/>
</dbReference>
<organism evidence="14 15">
    <name type="scientific">Parascaris univalens</name>
    <name type="common">Nematode worm</name>
    <dbReference type="NCBI Taxonomy" id="6257"/>
    <lineage>
        <taxon>Eukaryota</taxon>
        <taxon>Metazoa</taxon>
        <taxon>Ecdysozoa</taxon>
        <taxon>Nematoda</taxon>
        <taxon>Chromadorea</taxon>
        <taxon>Rhabditida</taxon>
        <taxon>Spirurina</taxon>
        <taxon>Ascaridomorpha</taxon>
        <taxon>Ascaridoidea</taxon>
        <taxon>Ascarididae</taxon>
        <taxon>Parascaris</taxon>
    </lineage>
</organism>
<evidence type="ECO:0000256" key="10">
    <source>
        <dbReference type="ARBA" id="ARBA00054219"/>
    </source>
</evidence>
<dbReference type="PANTHER" id="PTHR11668:SF300">
    <property type="entry name" value="SERINE_THREONINE-PROTEIN PHOSPHATASE"/>
    <property type="match status" value="1"/>
</dbReference>
<sequence>MKNTVTSQSTTKKTSFFYYQPRYTAASRCSPRRFASLCWNLLISTLLQTKDFDSQSNLISLRTAMTKIANSRAEPHELILADARSDIKRNETPLKLHKGYKEPTERVREIIDYLLMTHVTDITVKEKEIFEICYRVREQLMKDESMLDIEAPIVLVGDVHGQYEDLIGIFEMNGYPPKQRFLFLGDYVDRGKNSIETTLLLFCYKLLHPQQIFLLRGNHETRLINRVYGFYEECENRYSMALWQTFQSVFNCLPLCARINKRIFCMHGGISNEIVSWKAMKKIRRPLEIPDYGVLCDLLWADPDSSVKGFMESPRGVSNIFGEDAVNEFCENMGIDMVVRAHQVVQDGYEFFARRRLVTIFSAPFYCGQFDNAAAMLVVDGELQCSFRIRRPVDHPWTKRTPRRAKKGRKRRKNRKPNSKEMSQGDKSGRSSSTKSSSRKSISARSANGGKQPSYEGAIFDTKNAGKPKTVAPRRIRVRNSIAEETSDTST</sequence>
<dbReference type="GO" id="GO:0031143">
    <property type="term" value="C:pseudopodium"/>
    <property type="evidence" value="ECO:0007669"/>
    <property type="project" value="UniProtKB-SubCell"/>
</dbReference>
<dbReference type="PANTHER" id="PTHR11668">
    <property type="entry name" value="SERINE/THREONINE PROTEIN PHOSPHATASE"/>
    <property type="match status" value="1"/>
</dbReference>
<keyword evidence="14" id="KW-1185">Reference proteome</keyword>
<dbReference type="GO" id="GO:0031272">
    <property type="term" value="P:regulation of pseudopodium assembly"/>
    <property type="evidence" value="ECO:0007669"/>
    <property type="project" value="UniProtKB-ARBA"/>
</dbReference>
<evidence type="ECO:0000313" key="15">
    <source>
        <dbReference type="WBParaSite" id="PgR053_g005_t02"/>
    </source>
</evidence>
<dbReference type="AlphaFoldDB" id="A0A915BQK5"/>